<name>A0A2T5VEQ9_9HYPH</name>
<feature type="domain" description="Thioredoxin" evidence="8">
    <location>
        <begin position="22"/>
        <end position="216"/>
    </location>
</feature>
<keyword evidence="5" id="KW-1015">Disulfide bond</keyword>
<dbReference type="InterPro" id="IPR006311">
    <property type="entry name" value="TAT_signal"/>
</dbReference>
<accession>A0A2T5VEQ9</accession>
<dbReference type="Gene3D" id="1.10.40.80">
    <property type="match status" value="1"/>
</dbReference>
<sequence>MKPVTVTRRQFLEGAAALGAAAMLASAFPMSALAETYSPMELLKPGSLKDISLGDPKAPVTVIEYASLTCSHCAHFETESLPYLKKEYIDTGKVYYIMREFPLDNLAFAASMLTRCSPEDKYYDVTKLFFETQHQWAFTQDPLGNLKTMAKQIGFNDKTFEECLSNQEILDGVSASRERANKEFGVNSTPTFFINGEKHPGALTVEQLDEIIKPLL</sequence>
<comment type="similarity">
    <text evidence="2">Belongs to the thioredoxin family. DsbA subfamily.</text>
</comment>
<evidence type="ECO:0000256" key="5">
    <source>
        <dbReference type="ARBA" id="ARBA00023157"/>
    </source>
</evidence>
<dbReference type="SUPFAM" id="SSF52833">
    <property type="entry name" value="Thioredoxin-like"/>
    <property type="match status" value="1"/>
</dbReference>
<gene>
    <name evidence="9" type="ORF">C8N35_101271</name>
</gene>
<keyword evidence="10" id="KW-1185">Reference proteome</keyword>
<evidence type="ECO:0000256" key="4">
    <source>
        <dbReference type="ARBA" id="ARBA00023002"/>
    </source>
</evidence>
<dbReference type="InterPro" id="IPR013766">
    <property type="entry name" value="Thioredoxin_domain"/>
</dbReference>
<dbReference type="Pfam" id="PF10518">
    <property type="entry name" value="TAT_signal"/>
    <property type="match status" value="1"/>
</dbReference>
<evidence type="ECO:0000256" key="7">
    <source>
        <dbReference type="SAM" id="SignalP"/>
    </source>
</evidence>
<feature type="chain" id="PRO_5015786246" evidence="7">
    <location>
        <begin position="35"/>
        <end position="216"/>
    </location>
</feature>
<evidence type="ECO:0000256" key="2">
    <source>
        <dbReference type="ARBA" id="ARBA00005791"/>
    </source>
</evidence>
<dbReference type="AlphaFoldDB" id="A0A2T5VEQ9"/>
<dbReference type="GO" id="GO:0016491">
    <property type="term" value="F:oxidoreductase activity"/>
    <property type="evidence" value="ECO:0007669"/>
    <property type="project" value="UniProtKB-KW"/>
</dbReference>
<dbReference type="InterPro" id="IPR019546">
    <property type="entry name" value="TAT_signal_bac_arc"/>
</dbReference>
<dbReference type="RefSeq" id="WP_210203353.1">
    <property type="nucleotide sequence ID" value="NZ_QAYG01000001.1"/>
</dbReference>
<evidence type="ECO:0000256" key="6">
    <source>
        <dbReference type="ARBA" id="ARBA00023284"/>
    </source>
</evidence>
<dbReference type="InterPro" id="IPR036249">
    <property type="entry name" value="Thioredoxin-like_sf"/>
</dbReference>
<protein>
    <submittedName>
        <fullName evidence="9">Secreted protein</fullName>
    </submittedName>
</protein>
<organism evidence="9 10">
    <name type="scientific">Breoghania corrubedonensis</name>
    <dbReference type="NCBI Taxonomy" id="665038"/>
    <lineage>
        <taxon>Bacteria</taxon>
        <taxon>Pseudomonadati</taxon>
        <taxon>Pseudomonadota</taxon>
        <taxon>Alphaproteobacteria</taxon>
        <taxon>Hyphomicrobiales</taxon>
        <taxon>Stappiaceae</taxon>
        <taxon>Breoghania</taxon>
    </lineage>
</organism>
<feature type="signal peptide" evidence="7">
    <location>
        <begin position="1"/>
        <end position="34"/>
    </location>
</feature>
<evidence type="ECO:0000313" key="9">
    <source>
        <dbReference type="EMBL" id="PTW62233.1"/>
    </source>
</evidence>
<evidence type="ECO:0000256" key="3">
    <source>
        <dbReference type="ARBA" id="ARBA00022729"/>
    </source>
</evidence>
<dbReference type="Gene3D" id="3.40.30.10">
    <property type="entry name" value="Glutaredoxin"/>
    <property type="match status" value="1"/>
</dbReference>
<keyword evidence="3 7" id="KW-0732">Signal</keyword>
<evidence type="ECO:0000256" key="1">
    <source>
        <dbReference type="ARBA" id="ARBA00003565"/>
    </source>
</evidence>
<comment type="function">
    <text evidence="1">May be required for disulfide bond formation in some proteins.</text>
</comment>
<reference evidence="9 10" key="1">
    <citation type="submission" date="2018-04" db="EMBL/GenBank/DDBJ databases">
        <title>Genomic Encyclopedia of Archaeal and Bacterial Type Strains, Phase II (KMG-II): from individual species to whole genera.</title>
        <authorList>
            <person name="Goeker M."/>
        </authorList>
    </citation>
    <scope>NUCLEOTIDE SEQUENCE [LARGE SCALE GENOMIC DNA]</scope>
    <source>
        <strain evidence="9 10">DSM 23382</strain>
    </source>
</reference>
<comment type="caution">
    <text evidence="9">The sequence shown here is derived from an EMBL/GenBank/DDBJ whole genome shotgun (WGS) entry which is preliminary data.</text>
</comment>
<evidence type="ECO:0000313" key="10">
    <source>
        <dbReference type="Proteomes" id="UP000244081"/>
    </source>
</evidence>
<dbReference type="EMBL" id="QAYG01000001">
    <property type="protein sequence ID" value="PTW62233.1"/>
    <property type="molecule type" value="Genomic_DNA"/>
</dbReference>
<dbReference type="PANTHER" id="PTHR13887">
    <property type="entry name" value="GLUTATHIONE S-TRANSFERASE KAPPA"/>
    <property type="match status" value="1"/>
</dbReference>
<dbReference type="PANTHER" id="PTHR13887:SF14">
    <property type="entry name" value="DISULFIDE BOND FORMATION PROTEIN D"/>
    <property type="match status" value="1"/>
</dbReference>
<dbReference type="Proteomes" id="UP000244081">
    <property type="component" value="Unassembled WGS sequence"/>
</dbReference>
<dbReference type="PROSITE" id="PS51352">
    <property type="entry name" value="THIOREDOXIN_2"/>
    <property type="match status" value="1"/>
</dbReference>
<keyword evidence="4" id="KW-0560">Oxidoreductase</keyword>
<proteinExistence type="inferred from homology"/>
<dbReference type="Pfam" id="PF13462">
    <property type="entry name" value="Thioredoxin_4"/>
    <property type="match status" value="1"/>
</dbReference>
<dbReference type="NCBIfam" id="TIGR01409">
    <property type="entry name" value="TAT_signal_seq"/>
    <property type="match status" value="1"/>
</dbReference>
<keyword evidence="6" id="KW-0676">Redox-active center</keyword>
<dbReference type="PROSITE" id="PS51318">
    <property type="entry name" value="TAT"/>
    <property type="match status" value="1"/>
</dbReference>
<dbReference type="InterPro" id="IPR012336">
    <property type="entry name" value="Thioredoxin-like_fold"/>
</dbReference>
<evidence type="ECO:0000259" key="8">
    <source>
        <dbReference type="PROSITE" id="PS51352"/>
    </source>
</evidence>